<evidence type="ECO:0000313" key="2">
    <source>
        <dbReference type="EMBL" id="MBM5570312.1"/>
    </source>
</evidence>
<evidence type="ECO:0000256" key="1">
    <source>
        <dbReference type="SAM" id="SignalP"/>
    </source>
</evidence>
<sequence>MPKISLSLITLSLTLISTTQAQVPTHCTDKEYAIIDAWMGKTIATDSGYKNTRQGKVLSLCADQAREPFGRVSYRYGLPGKVEMNVDATTQAPFTIANLSTGPHTGMDVVGIYQGEFSYYVAINGGQASGIELTVFKGQKKLVEHFSGNHEGEDFQVGAAELDLSGNKARSPVLKMGKLKHSLF</sequence>
<name>A0ABS2C8C7_9NEIS</name>
<keyword evidence="1" id="KW-0732">Signal</keyword>
<dbReference type="Proteomes" id="UP001195660">
    <property type="component" value="Unassembled WGS sequence"/>
</dbReference>
<reference evidence="2 3" key="1">
    <citation type="submission" date="2019-11" db="EMBL/GenBank/DDBJ databases">
        <title>Novel Deefgea species.</title>
        <authorList>
            <person name="Han J.-H."/>
        </authorList>
    </citation>
    <scope>NUCLEOTIDE SEQUENCE [LARGE SCALE GENOMIC DNA]</scope>
    <source>
        <strain evidence="2 3">LMG 24817</strain>
    </source>
</reference>
<keyword evidence="3" id="KW-1185">Reference proteome</keyword>
<protein>
    <submittedName>
        <fullName evidence="2">Uncharacterized protein</fullName>
    </submittedName>
</protein>
<feature type="chain" id="PRO_5046109865" evidence="1">
    <location>
        <begin position="22"/>
        <end position="184"/>
    </location>
</feature>
<organism evidence="2 3">
    <name type="scientific">Deefgea chitinilytica</name>
    <dbReference type="NCBI Taxonomy" id="570276"/>
    <lineage>
        <taxon>Bacteria</taxon>
        <taxon>Pseudomonadati</taxon>
        <taxon>Pseudomonadota</taxon>
        <taxon>Betaproteobacteria</taxon>
        <taxon>Neisseriales</taxon>
        <taxon>Chitinibacteraceae</taxon>
        <taxon>Deefgea</taxon>
    </lineage>
</organism>
<proteinExistence type="predicted"/>
<dbReference type="RefSeq" id="WP_203569619.1">
    <property type="nucleotide sequence ID" value="NZ_WOFE01000001.1"/>
</dbReference>
<gene>
    <name evidence="2" type="ORF">GM173_01840</name>
</gene>
<accession>A0ABS2C8C7</accession>
<comment type="caution">
    <text evidence="2">The sequence shown here is derived from an EMBL/GenBank/DDBJ whole genome shotgun (WGS) entry which is preliminary data.</text>
</comment>
<dbReference type="EMBL" id="WOFE01000001">
    <property type="protein sequence ID" value="MBM5570312.1"/>
    <property type="molecule type" value="Genomic_DNA"/>
</dbReference>
<feature type="signal peptide" evidence="1">
    <location>
        <begin position="1"/>
        <end position="21"/>
    </location>
</feature>
<evidence type="ECO:0000313" key="3">
    <source>
        <dbReference type="Proteomes" id="UP001195660"/>
    </source>
</evidence>